<evidence type="ECO:0000256" key="3">
    <source>
        <dbReference type="ARBA" id="ARBA00022989"/>
    </source>
</evidence>
<feature type="domain" description="SUN" evidence="7">
    <location>
        <begin position="90"/>
        <end position="269"/>
    </location>
</feature>
<dbReference type="AlphaFoldDB" id="A0A8J2KFW5"/>
<keyword evidence="9" id="KW-1185">Reference proteome</keyword>
<dbReference type="GO" id="GO:0043495">
    <property type="term" value="F:protein-membrane adaptor activity"/>
    <property type="evidence" value="ECO:0007669"/>
    <property type="project" value="TreeGrafter"/>
</dbReference>
<dbReference type="InterPro" id="IPR045119">
    <property type="entry name" value="SUN1-5"/>
</dbReference>
<dbReference type="EMBL" id="CAJVCH010121986">
    <property type="protein sequence ID" value="CAG7725439.1"/>
    <property type="molecule type" value="Genomic_DNA"/>
</dbReference>
<dbReference type="InterPro" id="IPR012919">
    <property type="entry name" value="SUN_dom"/>
</dbReference>
<name>A0A8J2KFW5_9HEXA</name>
<keyword evidence="4 6" id="KW-0472">Membrane</keyword>
<dbReference type="PANTHER" id="PTHR12911:SF8">
    <property type="entry name" value="KLAROID PROTEIN-RELATED"/>
    <property type="match status" value="1"/>
</dbReference>
<feature type="transmembrane region" description="Helical" evidence="6">
    <location>
        <begin position="79"/>
        <end position="97"/>
    </location>
</feature>
<evidence type="ECO:0000256" key="2">
    <source>
        <dbReference type="ARBA" id="ARBA00022692"/>
    </source>
</evidence>
<keyword evidence="3 6" id="KW-1133">Transmembrane helix</keyword>
<sequence>MSYSGDCPDPEYRSRGNCSNGARRRKRSSLTSSADCPPCPQTRVNEPCCNSNNDNDDPVDEPNCDDEDVDPCDNYYGDLFLWGFIALLLVTVLIGFWSGGRWNRKGPDANLALESMGACITTNTQGLSCTSKQKVDEPSIIISGQPVIPGSAFCYEGQNGDFMLTLSAPAYVTGITYEHVSKDAHPAKHIESAPKLLLINGITTDSNGQLVEIFLGSFEYLDDGNTIQSFYFPSPNLETKFPEVKVSIQANHGHHFTCVYRIQIHGKIRSDKLPGTTSLQQKRVQSEACT</sequence>
<dbReference type="PROSITE" id="PS51469">
    <property type="entry name" value="SUN"/>
    <property type="match status" value="1"/>
</dbReference>
<gene>
    <name evidence="8" type="ORF">AFUS01_LOCUS14396</name>
</gene>
<keyword evidence="2 6" id="KW-0812">Transmembrane</keyword>
<proteinExistence type="predicted"/>
<evidence type="ECO:0000256" key="5">
    <source>
        <dbReference type="SAM" id="MobiDB-lite"/>
    </source>
</evidence>
<dbReference type="OrthoDB" id="342281at2759"/>
<evidence type="ECO:0000313" key="8">
    <source>
        <dbReference type="EMBL" id="CAG7725439.1"/>
    </source>
</evidence>
<evidence type="ECO:0000256" key="1">
    <source>
        <dbReference type="ARBA" id="ARBA00004370"/>
    </source>
</evidence>
<dbReference type="PANTHER" id="PTHR12911">
    <property type="entry name" value="SAD1/UNC-84-LIKE PROTEIN-RELATED"/>
    <property type="match status" value="1"/>
</dbReference>
<feature type="region of interest" description="Disordered" evidence="5">
    <location>
        <begin position="1"/>
        <end position="44"/>
    </location>
</feature>
<organism evidence="8 9">
    <name type="scientific">Allacma fusca</name>
    <dbReference type="NCBI Taxonomy" id="39272"/>
    <lineage>
        <taxon>Eukaryota</taxon>
        <taxon>Metazoa</taxon>
        <taxon>Ecdysozoa</taxon>
        <taxon>Arthropoda</taxon>
        <taxon>Hexapoda</taxon>
        <taxon>Collembola</taxon>
        <taxon>Symphypleona</taxon>
        <taxon>Sminthuridae</taxon>
        <taxon>Allacma</taxon>
    </lineage>
</organism>
<protein>
    <recommendedName>
        <fullName evidence="7">SUN domain-containing protein</fullName>
    </recommendedName>
</protein>
<dbReference type="Pfam" id="PF07738">
    <property type="entry name" value="Sad1_UNC"/>
    <property type="match status" value="1"/>
</dbReference>
<comment type="caution">
    <text evidence="8">The sequence shown here is derived from an EMBL/GenBank/DDBJ whole genome shotgun (WGS) entry which is preliminary data.</text>
</comment>
<reference evidence="8" key="1">
    <citation type="submission" date="2021-06" db="EMBL/GenBank/DDBJ databases">
        <authorList>
            <person name="Hodson N. C."/>
            <person name="Mongue J. A."/>
            <person name="Jaron S. K."/>
        </authorList>
    </citation>
    <scope>NUCLEOTIDE SEQUENCE</scope>
</reference>
<comment type="subcellular location">
    <subcellularLocation>
        <location evidence="1">Membrane</location>
    </subcellularLocation>
</comment>
<dbReference type="GO" id="GO:0034993">
    <property type="term" value="C:meiotic nuclear membrane microtubule tethering complex"/>
    <property type="evidence" value="ECO:0007669"/>
    <property type="project" value="TreeGrafter"/>
</dbReference>
<evidence type="ECO:0000313" key="9">
    <source>
        <dbReference type="Proteomes" id="UP000708208"/>
    </source>
</evidence>
<evidence type="ECO:0000256" key="4">
    <source>
        <dbReference type="ARBA" id="ARBA00023136"/>
    </source>
</evidence>
<evidence type="ECO:0000259" key="7">
    <source>
        <dbReference type="PROSITE" id="PS51469"/>
    </source>
</evidence>
<evidence type="ECO:0000256" key="6">
    <source>
        <dbReference type="SAM" id="Phobius"/>
    </source>
</evidence>
<accession>A0A8J2KFW5</accession>
<dbReference type="Proteomes" id="UP000708208">
    <property type="component" value="Unassembled WGS sequence"/>
</dbReference>